<evidence type="ECO:0008006" key="4">
    <source>
        <dbReference type="Google" id="ProtNLM"/>
    </source>
</evidence>
<evidence type="ECO:0000313" key="2">
    <source>
        <dbReference type="EMBL" id="MEE4419110.1"/>
    </source>
</evidence>
<keyword evidence="1" id="KW-0472">Membrane</keyword>
<keyword evidence="3" id="KW-1185">Reference proteome</keyword>
<protein>
    <recommendedName>
        <fullName evidence="4">DUF3592 domain-containing protein</fullName>
    </recommendedName>
</protein>
<feature type="transmembrane region" description="Helical" evidence="1">
    <location>
        <begin position="18"/>
        <end position="39"/>
    </location>
</feature>
<keyword evidence="1" id="KW-1133">Transmembrane helix</keyword>
<reference evidence="2 3" key="1">
    <citation type="submission" date="2023-12" db="EMBL/GenBank/DDBJ databases">
        <title>30 novel species of actinomycetes from the DSMZ collection.</title>
        <authorList>
            <person name="Nouioui I."/>
        </authorList>
    </citation>
    <scope>NUCLEOTIDE SEQUENCE [LARGE SCALE GENOMIC DNA]</scope>
    <source>
        <strain evidence="2 3">DSM 41528</strain>
    </source>
</reference>
<proteinExistence type="predicted"/>
<comment type="caution">
    <text evidence="2">The sequence shown here is derived from an EMBL/GenBank/DDBJ whole genome shotgun (WGS) entry which is preliminary data.</text>
</comment>
<sequence length="372" mass="40266">MADQTARESSGAQRGWRFLLAVGFGLVLLLLSAGLLATVPVELAKWDAYAAAPACPAGSRSDTCTTTVPATVKGTEDEPSGKSVRYWLRVTERGTDTVRRVRMAGSEPVYDTVRAGDEVKLTYWRGEIRTVRFRAAAQETWESPDGNWRYPLGAGLFLLPFGLMVWWLTWWHRHHSPSPTHRSLRQLTVGLVTGTVVSCAGSLGSMVGRDVPEALLITAAAVLPAAGLGALCAWGQQRRINRAAASVSSIVPVPPTDKQCVRAAVLGDVPYRVDGFDHLVLGDGWPATTPDPDGRVARKTVPETLVVRHVRALRPDDPQAWKQRFKYDAAVIECRDGDHAVLIALARRDAPLALGALRAMGQPSSPVTSPDL</sequence>
<keyword evidence="1" id="KW-0812">Transmembrane</keyword>
<dbReference type="Proteomes" id="UP001307760">
    <property type="component" value="Unassembled WGS sequence"/>
</dbReference>
<accession>A0ABU7NLM6</accession>
<feature type="transmembrane region" description="Helical" evidence="1">
    <location>
        <begin position="148"/>
        <end position="168"/>
    </location>
</feature>
<feature type="transmembrane region" description="Helical" evidence="1">
    <location>
        <begin position="189"/>
        <end position="208"/>
    </location>
</feature>
<feature type="transmembrane region" description="Helical" evidence="1">
    <location>
        <begin position="214"/>
        <end position="234"/>
    </location>
</feature>
<name>A0ABU7NLM6_9ACTN</name>
<evidence type="ECO:0000313" key="3">
    <source>
        <dbReference type="Proteomes" id="UP001307760"/>
    </source>
</evidence>
<dbReference type="EMBL" id="JAZBJP010000002">
    <property type="protein sequence ID" value="MEE4419110.1"/>
    <property type="molecule type" value="Genomic_DNA"/>
</dbReference>
<dbReference type="RefSeq" id="WP_330820943.1">
    <property type="nucleotide sequence ID" value="NZ_JAZBJP010000002.1"/>
</dbReference>
<evidence type="ECO:0000256" key="1">
    <source>
        <dbReference type="SAM" id="Phobius"/>
    </source>
</evidence>
<organism evidence="2 3">
    <name type="scientific">Streptomyces bugieae</name>
    <dbReference type="NCBI Taxonomy" id="3098223"/>
    <lineage>
        <taxon>Bacteria</taxon>
        <taxon>Bacillati</taxon>
        <taxon>Actinomycetota</taxon>
        <taxon>Actinomycetes</taxon>
        <taxon>Kitasatosporales</taxon>
        <taxon>Streptomycetaceae</taxon>
        <taxon>Streptomyces</taxon>
    </lineage>
</organism>
<gene>
    <name evidence="2" type="ORF">V2J85_07060</name>
</gene>